<proteinExistence type="predicted"/>
<feature type="compositionally biased region" description="Basic and acidic residues" evidence="2">
    <location>
        <begin position="176"/>
        <end position="190"/>
    </location>
</feature>
<feature type="compositionally biased region" description="Basic residues" evidence="2">
    <location>
        <begin position="114"/>
        <end position="123"/>
    </location>
</feature>
<feature type="compositionally biased region" description="Basic and acidic residues" evidence="2">
    <location>
        <begin position="8"/>
        <end position="18"/>
    </location>
</feature>
<protein>
    <submittedName>
        <fullName evidence="3">Uncharacterized protein</fullName>
    </submittedName>
</protein>
<feature type="compositionally biased region" description="Basic and acidic residues" evidence="2">
    <location>
        <begin position="51"/>
        <end position="83"/>
    </location>
</feature>
<feature type="region of interest" description="Disordered" evidence="2">
    <location>
        <begin position="1"/>
        <end position="270"/>
    </location>
</feature>
<evidence type="ECO:0000256" key="1">
    <source>
        <dbReference type="SAM" id="Coils"/>
    </source>
</evidence>
<accession>A0A5E4PXQ6</accession>
<keyword evidence="1" id="KW-0175">Coiled coil</keyword>
<sequence length="657" mass="70862">MGAKQSKRSVDISGKEAESAGEVAAAGAGGEGRMEQIADVDALKPQVNGDAHLHETTDKEKELDSGTPENEKDATTEKEVKDAEENEKEAPVTNGDEPKENGESTPSPDDGKKKKEKVKKKWSLRSISFSRKDKPKQEKKQKEEEEKKTNGLDEVLSEAVEAVAAGAEVLSQESNEDVKSVPENKDEKTPETPVTEPLTNGSSTPETPKDEIPIPEEPKIEKQIGVSPEPIKEVETESLPVDRLTPEETKQVVPEVPEIPEIDSNKIEESKNDIVEKVPASETIIQNEVCVEQPPLLESTPPPLPAYPPPSSVASFAATTMAPEPSDASHATNGITHIAPDNKPSVDPELLAENIKVSSTLSEINETTITDGKSDVSPVPIIDTPETQTTDTNVSEKLLPTEEKPDSILSNVVHDEDISMEAKEQMNNDAVTVDNQANVVQENLTKSEVVNEMESLESSISEAINEKQDALNNINILQQDTTKELSNTFEQDSGICESKSSDVDASVITESDTECTQTAEATKEIVNVIDNICVLNGTSLTNGDRTPPAVELIDTDKAVVITEDSLPPSLSEDVEQPQAGFENDEVSESFPLPPSELCPTEAEISPPATPELAREQTAIPQDIMPVADKMADLIPEITSVPDVSTITETTMDVAVDN</sequence>
<feature type="coiled-coil region" evidence="1">
    <location>
        <begin position="446"/>
        <end position="480"/>
    </location>
</feature>
<evidence type="ECO:0000256" key="2">
    <source>
        <dbReference type="SAM" id="MobiDB-lite"/>
    </source>
</evidence>
<gene>
    <name evidence="3" type="ORF">LSINAPIS_LOCUS2987</name>
</gene>
<feature type="compositionally biased region" description="Basic and acidic residues" evidence="2">
    <location>
        <begin position="130"/>
        <end position="151"/>
    </location>
</feature>
<evidence type="ECO:0000313" key="4">
    <source>
        <dbReference type="Proteomes" id="UP000324832"/>
    </source>
</evidence>
<dbReference type="EMBL" id="FZQP02000670">
    <property type="protein sequence ID" value="VVC89968.1"/>
    <property type="molecule type" value="Genomic_DNA"/>
</dbReference>
<name>A0A5E4PXQ6_9NEOP</name>
<reference evidence="3 4" key="1">
    <citation type="submission" date="2017-07" db="EMBL/GenBank/DDBJ databases">
        <authorList>
            <person name="Talla V."/>
            <person name="Backstrom N."/>
        </authorList>
    </citation>
    <scope>NUCLEOTIDE SEQUENCE [LARGE SCALE GENOMIC DNA]</scope>
</reference>
<dbReference type="Proteomes" id="UP000324832">
    <property type="component" value="Unassembled WGS sequence"/>
</dbReference>
<feature type="compositionally biased region" description="Low complexity" evidence="2">
    <location>
        <begin position="157"/>
        <end position="171"/>
    </location>
</feature>
<feature type="region of interest" description="Disordered" evidence="2">
    <location>
        <begin position="370"/>
        <end position="393"/>
    </location>
</feature>
<keyword evidence="4" id="KW-1185">Reference proteome</keyword>
<dbReference type="AlphaFoldDB" id="A0A5E4PXQ6"/>
<evidence type="ECO:0000313" key="3">
    <source>
        <dbReference type="EMBL" id="VVC89968.1"/>
    </source>
</evidence>
<feature type="compositionally biased region" description="Basic and acidic residues" evidence="2">
    <location>
        <begin position="207"/>
        <end position="222"/>
    </location>
</feature>
<organism evidence="3 4">
    <name type="scientific">Leptidea sinapis</name>
    <dbReference type="NCBI Taxonomy" id="189913"/>
    <lineage>
        <taxon>Eukaryota</taxon>
        <taxon>Metazoa</taxon>
        <taxon>Ecdysozoa</taxon>
        <taxon>Arthropoda</taxon>
        <taxon>Hexapoda</taxon>
        <taxon>Insecta</taxon>
        <taxon>Pterygota</taxon>
        <taxon>Neoptera</taxon>
        <taxon>Endopterygota</taxon>
        <taxon>Lepidoptera</taxon>
        <taxon>Glossata</taxon>
        <taxon>Ditrysia</taxon>
        <taxon>Papilionoidea</taxon>
        <taxon>Pieridae</taxon>
        <taxon>Dismorphiinae</taxon>
        <taxon>Leptidea</taxon>
    </lineage>
</organism>